<dbReference type="AlphaFoldDB" id="A0A397S8F1"/>
<keyword evidence="2" id="KW-1185">Reference proteome</keyword>
<dbReference type="OrthoDB" id="2401732at2759"/>
<protein>
    <submittedName>
        <fullName evidence="1">Uncharacterized protein</fullName>
    </submittedName>
</protein>
<evidence type="ECO:0000313" key="1">
    <source>
        <dbReference type="EMBL" id="RIA82600.1"/>
    </source>
</evidence>
<evidence type="ECO:0000313" key="2">
    <source>
        <dbReference type="Proteomes" id="UP000265703"/>
    </source>
</evidence>
<dbReference type="EMBL" id="QKYT01000649">
    <property type="protein sequence ID" value="RIA82600.1"/>
    <property type="molecule type" value="Genomic_DNA"/>
</dbReference>
<reference evidence="1 2" key="1">
    <citation type="submission" date="2018-06" db="EMBL/GenBank/DDBJ databases">
        <title>Comparative genomics reveals the genomic features of Rhizophagus irregularis, R. cerebriforme, R. diaphanum and Gigaspora rosea, and their symbiotic lifestyle signature.</title>
        <authorList>
            <person name="Morin E."/>
            <person name="San Clemente H."/>
            <person name="Chen E.C.H."/>
            <person name="De La Providencia I."/>
            <person name="Hainaut M."/>
            <person name="Kuo A."/>
            <person name="Kohler A."/>
            <person name="Murat C."/>
            <person name="Tang N."/>
            <person name="Roy S."/>
            <person name="Loubradou J."/>
            <person name="Henrissat B."/>
            <person name="Grigoriev I.V."/>
            <person name="Corradi N."/>
            <person name="Roux C."/>
            <person name="Martin F.M."/>
        </authorList>
    </citation>
    <scope>NUCLEOTIDE SEQUENCE [LARGE SCALE GENOMIC DNA]</scope>
    <source>
        <strain evidence="1 2">DAOM 227022</strain>
    </source>
</reference>
<dbReference type="Proteomes" id="UP000265703">
    <property type="component" value="Unassembled WGS sequence"/>
</dbReference>
<comment type="caution">
    <text evidence="1">The sequence shown here is derived from an EMBL/GenBank/DDBJ whole genome shotgun (WGS) entry which is preliminary data.</text>
</comment>
<name>A0A397S8F1_9GLOM</name>
<proteinExistence type="predicted"/>
<organism evidence="1 2">
    <name type="scientific">Glomus cerebriforme</name>
    <dbReference type="NCBI Taxonomy" id="658196"/>
    <lineage>
        <taxon>Eukaryota</taxon>
        <taxon>Fungi</taxon>
        <taxon>Fungi incertae sedis</taxon>
        <taxon>Mucoromycota</taxon>
        <taxon>Glomeromycotina</taxon>
        <taxon>Glomeromycetes</taxon>
        <taxon>Glomerales</taxon>
        <taxon>Glomeraceae</taxon>
        <taxon>Glomus</taxon>
    </lineage>
</organism>
<gene>
    <name evidence="1" type="ORF">C1645_862350</name>
</gene>
<accession>A0A397S8F1</accession>
<sequence length="845" mass="98913">MPKQWKPSVKLIAVGIIVSHLHYGPFLRNWWHIKTSEENGTKIEQFYPYRIGMKTQVMLKDRPFIVRVVQGNELNNSLPGFLCESLLESNKEVENNPTSAISKLYKKIFKNETRFSGTLMMGIEDTDILDELISDLSFQPFLINIPKIKILIHSIGTPTKQGESPGYASSLIHYKSKDHVLFFQTINEDGCSIYIYKENKLSEVFHGSNPNDVWKKLGILEKWSGATLFGLDDTKVKEKMEQERKLTCFHDEWHNYLKMEQIFRYHLQRRTSSQINWYSLFQEWKESDCQIIELHNRLSLIYPDDHIFSERELRAWRALLCATGCVNITPFGKEESEDRFPSGFDFGVDFLDWWYEFWTRSSDFKSDKAMINMLYQNGFLQTIPKNTSNATEEFWESFEHSLSLNKRGADGKQRILSIIADKFPYKELEKNLHVSSHTIHNAKIHGRVYGHGCPAVPKPPMRRKIMLQEHEDQFEWFMSSKENVNLSSYKVDTKTGLPLKYLSDQKEALWEKFHKLYPEGMKRTAFLKRLRDGPFVYREDLGGLCSTCSTYGYDMFKDLENLVIQNITNQELQTCFLKRIETSKRFLKRDYPKHLHVTRDGKGNVKTLPGISNWFEWSWPIEGPLAGYICARDLPGFGEIKNFSINKFIKTELVQPEPTVGKYSETTSKWTMPIYRASVLNPNRWDLRRWPIEKLKDELISRNVHFDTSMGRDELVNILKQEIGEETQFNEELEKDFLKTNINESQIFHLPLGWALKCNQKYGKKGVGKRLTKEVVDVLIRFFMIGQRDPSNRYSAKDMLEGLKEMVDNNEIMTEAIPSLKTIENWIARFSSLSKKEHAEQFLTE</sequence>